<evidence type="ECO:0000256" key="1">
    <source>
        <dbReference type="SAM" id="MobiDB-lite"/>
    </source>
</evidence>
<accession>A0A222WK60</accession>
<name>A0A222WK60_9BACL</name>
<dbReference type="KEGG" id="pkb:B4V02_05560"/>
<feature type="region of interest" description="Disordered" evidence="1">
    <location>
        <begin position="83"/>
        <end position="106"/>
    </location>
</feature>
<keyword evidence="3" id="KW-1185">Reference proteome</keyword>
<organism evidence="2 3">
    <name type="scientific">Paenibacillus kribbensis</name>
    <dbReference type="NCBI Taxonomy" id="172713"/>
    <lineage>
        <taxon>Bacteria</taxon>
        <taxon>Bacillati</taxon>
        <taxon>Bacillota</taxon>
        <taxon>Bacilli</taxon>
        <taxon>Bacillales</taxon>
        <taxon>Paenibacillaceae</taxon>
        <taxon>Paenibacillus</taxon>
    </lineage>
</organism>
<feature type="compositionally biased region" description="Polar residues" evidence="1">
    <location>
        <begin position="95"/>
        <end position="106"/>
    </location>
</feature>
<reference evidence="2 3" key="1">
    <citation type="submission" date="2017-03" db="EMBL/GenBank/DDBJ databases">
        <title>Complete genome sequence of Paenibacillus Kribbensis producing bioflocculants.</title>
        <authorList>
            <person name="Lee H.-G."/>
            <person name="Oh H.-M."/>
        </authorList>
    </citation>
    <scope>NUCLEOTIDE SEQUENCE [LARGE SCALE GENOMIC DNA]</scope>
    <source>
        <strain evidence="2 3">AM49</strain>
    </source>
</reference>
<sequence length="106" mass="11896">MGIRFCWSQTALQQALSLPIVEQALGSTAVHSARMQQAPSSSVQRMHNEAIPAEYERYERIYEQVWEGYSPYGRDCEVYASDAYAPTSPKGDSHPTGTQKKLPNMN</sequence>
<evidence type="ECO:0000313" key="3">
    <source>
        <dbReference type="Proteomes" id="UP000214666"/>
    </source>
</evidence>
<dbReference type="AlphaFoldDB" id="A0A222WK60"/>
<dbReference type="Proteomes" id="UP000214666">
    <property type="component" value="Chromosome"/>
</dbReference>
<proteinExistence type="predicted"/>
<gene>
    <name evidence="2" type="ORF">B4V02_05560</name>
</gene>
<dbReference type="EMBL" id="CP020028">
    <property type="protein sequence ID" value="ASR46193.1"/>
    <property type="molecule type" value="Genomic_DNA"/>
</dbReference>
<protein>
    <submittedName>
        <fullName evidence="2">Uncharacterized protein</fullName>
    </submittedName>
</protein>
<evidence type="ECO:0000313" key="2">
    <source>
        <dbReference type="EMBL" id="ASR46193.1"/>
    </source>
</evidence>